<feature type="transmembrane region" description="Helical" evidence="1">
    <location>
        <begin position="188"/>
        <end position="208"/>
    </location>
</feature>
<feature type="transmembrane region" description="Helical" evidence="1">
    <location>
        <begin position="430"/>
        <end position="451"/>
    </location>
</feature>
<gene>
    <name evidence="2" type="ORF">MJ1_0529</name>
</gene>
<feature type="transmembrane region" description="Helical" evidence="1">
    <location>
        <begin position="12"/>
        <end position="33"/>
    </location>
</feature>
<feature type="transmembrane region" description="Helical" evidence="1">
    <location>
        <begin position="262"/>
        <end position="279"/>
    </location>
</feature>
<feature type="transmembrane region" description="Helical" evidence="1">
    <location>
        <begin position="517"/>
        <end position="538"/>
    </location>
</feature>
<evidence type="ECO:0000313" key="3">
    <source>
        <dbReference type="Proteomes" id="UP001055553"/>
    </source>
</evidence>
<keyword evidence="2" id="KW-0282">Flagellum</keyword>
<feature type="transmembrane region" description="Helical" evidence="1">
    <location>
        <begin position="285"/>
        <end position="304"/>
    </location>
</feature>
<reference evidence="3" key="1">
    <citation type="journal article" date="2022" name="Int. J. Syst. Evol. Microbiol.">
        <title>Nanobdella aerobiophila gen. nov., sp. nov., a thermoacidophilic, obligate ectosymbiotic archaeon, and proposal of Nanobdellaceae fam. nov., Nanobdellales ord. nov. and Nanobdellia class. nov.</title>
        <authorList>
            <person name="Kato S."/>
            <person name="Ogasawara A."/>
            <person name="Itoh T."/>
            <person name="Sakai H.D."/>
            <person name="Shimizu M."/>
            <person name="Yuki M."/>
            <person name="Kaneko M."/>
            <person name="Takashina T."/>
            <person name="Ohkuma M."/>
        </authorList>
    </citation>
    <scope>NUCLEOTIDE SEQUENCE [LARGE SCALE GENOMIC DNA]</scope>
    <source>
        <strain evidence="3">MJ1</strain>
    </source>
</reference>
<dbReference type="AlphaFoldDB" id="A0A915SAD5"/>
<dbReference type="KEGG" id="naer:MJ1_0529"/>
<keyword evidence="2" id="KW-0969">Cilium</keyword>
<proteinExistence type="predicted"/>
<dbReference type="PANTHER" id="PTHR35402:SF2">
    <property type="entry name" value="FLAGELLA ACCESSORY PROTEIN J"/>
    <property type="match status" value="1"/>
</dbReference>
<feature type="transmembrane region" description="Helical" evidence="1">
    <location>
        <begin position="39"/>
        <end position="61"/>
    </location>
</feature>
<dbReference type="RefSeq" id="WP_258392997.1">
    <property type="nucleotide sequence ID" value="NZ_AP019769.1"/>
</dbReference>
<keyword evidence="1" id="KW-1133">Transmembrane helix</keyword>
<keyword evidence="3" id="KW-1185">Reference proteome</keyword>
<sequence length="550" mass="64196">MYDVIKDILRRSLLEISIIFIISIGLIIVIGKLYPELKIYYNVLYLFAVSFSLETIILKYYKIKNSIDRDLLYYISYIYSLSFSTYNIKNLLDISIQEEKDFKEINSYMKRVLDLVKKYNYTIPEAIRYILSYVPKSNFKSFLERFATSIDIGQDLSDFLYKEYENAMSLYDTEYKKGLENIRLLQEFILSLLSSLSFAFSLVLFIPFLISYNIYILLLDFGIIFFIINIMIYYLSKYYIPDDDLWAKAKEKPKEYEDTKKLFYILVLLSYVLALSLFFVEKLPLLEAISIGIAPLTYISYKMINLERILKVKENHFPAFFSSIIEYSEIFGNNQVKILDDVIVHDYSLLNEDIEKLRRRITITKNYEESWRYFITELGSRLAEKIIRVFEKVLEYNGDTKKAGNMLYDILIKIIELRNRKSQFVSNLRGIIYGTYIAFAAILFIIAQIIYSMENMFQGISTALGSSTVSEIGINFFSFNLPLSFLNNYISILLFFQAIALALALKNIQGGSKLGIFLDITILVWIAALLDIGVFYFFTHVLSGLSIIKS</sequence>
<evidence type="ECO:0000256" key="1">
    <source>
        <dbReference type="SAM" id="Phobius"/>
    </source>
</evidence>
<evidence type="ECO:0000313" key="2">
    <source>
        <dbReference type="EMBL" id="BBL45682.1"/>
    </source>
</evidence>
<keyword evidence="2" id="KW-0966">Cell projection</keyword>
<dbReference type="Proteomes" id="UP001055553">
    <property type="component" value="Chromosome"/>
</dbReference>
<accession>A0A915SAD5</accession>
<feature type="transmembrane region" description="Helical" evidence="1">
    <location>
        <begin position="486"/>
        <end position="505"/>
    </location>
</feature>
<organism evidence="2 3">
    <name type="scientific">Nanobdella aerobiophila</name>
    <dbReference type="NCBI Taxonomy" id="2586965"/>
    <lineage>
        <taxon>Archaea</taxon>
        <taxon>Nanobdellota</taxon>
        <taxon>Nanobdellia</taxon>
        <taxon>Nanobdellales</taxon>
        <taxon>Nanobdellaceae</taxon>
        <taxon>Nanobdella</taxon>
    </lineage>
</organism>
<keyword evidence="1" id="KW-0472">Membrane</keyword>
<dbReference type="PANTHER" id="PTHR35402">
    <property type="entry name" value="INTEGRAL MEMBRANE PROTEIN-RELATED"/>
    <property type="match status" value="1"/>
</dbReference>
<dbReference type="GeneID" id="74568476"/>
<dbReference type="SMR" id="A0A915SAD5"/>
<feature type="transmembrane region" description="Helical" evidence="1">
    <location>
        <begin position="214"/>
        <end position="235"/>
    </location>
</feature>
<dbReference type="InterPro" id="IPR056569">
    <property type="entry name" value="ArlJ-like"/>
</dbReference>
<protein>
    <submittedName>
        <fullName evidence="2">Archaeal flagellar protein FlaJ</fullName>
    </submittedName>
</protein>
<name>A0A915SAD5_9ARCH</name>
<dbReference type="EMBL" id="AP019769">
    <property type="protein sequence ID" value="BBL45682.1"/>
    <property type="molecule type" value="Genomic_DNA"/>
</dbReference>
<keyword evidence="1" id="KW-0812">Transmembrane</keyword>